<evidence type="ECO:0000313" key="1">
    <source>
        <dbReference type="EMBL" id="RNJ49384.1"/>
    </source>
</evidence>
<keyword evidence="2" id="KW-1185">Reference proteome</keyword>
<sequence>MPKTVRIMQSLYFALDSIGNGWAYALHKFKPERRYVWLQDDDATQFRKDLDSVEKKWPHEASDFILSRLWVDFEYGQISRPDAD</sequence>
<dbReference type="EMBL" id="QWDD01000001">
    <property type="protein sequence ID" value="RNJ49384.1"/>
    <property type="molecule type" value="Genomic_DNA"/>
</dbReference>
<evidence type="ECO:0000313" key="2">
    <source>
        <dbReference type="Proteomes" id="UP000268623"/>
    </source>
</evidence>
<dbReference type="AlphaFoldDB" id="A0A3M9XN13"/>
<proteinExistence type="predicted"/>
<reference evidence="1 2" key="1">
    <citation type="submission" date="2018-08" db="EMBL/GenBank/DDBJ databases">
        <title>Genome sequence of Methylocystis hirsuta CSC1, a methanotroph able to accumulate PHAs.</title>
        <authorList>
            <person name="Bordel S."/>
            <person name="Rodriguez E."/>
            <person name="Gancedo J."/>
            <person name="Munoz R."/>
        </authorList>
    </citation>
    <scope>NUCLEOTIDE SEQUENCE [LARGE SCALE GENOMIC DNA]</scope>
    <source>
        <strain evidence="1 2">CSC1</strain>
    </source>
</reference>
<protein>
    <submittedName>
        <fullName evidence="1">Uncharacterized protein</fullName>
    </submittedName>
</protein>
<comment type="caution">
    <text evidence="1">The sequence shown here is derived from an EMBL/GenBank/DDBJ whole genome shotgun (WGS) entry which is preliminary data.</text>
</comment>
<name>A0A3M9XN13_9HYPH</name>
<organism evidence="1 2">
    <name type="scientific">Methylocystis hirsuta</name>
    <dbReference type="NCBI Taxonomy" id="369798"/>
    <lineage>
        <taxon>Bacteria</taxon>
        <taxon>Pseudomonadati</taxon>
        <taxon>Pseudomonadota</taxon>
        <taxon>Alphaproteobacteria</taxon>
        <taxon>Hyphomicrobiales</taxon>
        <taxon>Methylocystaceae</taxon>
        <taxon>Methylocystis</taxon>
    </lineage>
</organism>
<dbReference type="RefSeq" id="WP_123175350.1">
    <property type="nucleotide sequence ID" value="NZ_QWDD01000001.1"/>
</dbReference>
<dbReference type="OrthoDB" id="9964257at2"/>
<accession>A0A3M9XN13</accession>
<gene>
    <name evidence="1" type="ORF">D1O30_06990</name>
</gene>
<dbReference type="Proteomes" id="UP000268623">
    <property type="component" value="Unassembled WGS sequence"/>
</dbReference>